<dbReference type="SUPFAM" id="SSF49785">
    <property type="entry name" value="Galactose-binding domain-like"/>
    <property type="match status" value="1"/>
</dbReference>
<comment type="similarity">
    <text evidence="4">Belongs to the PITHD1 family.</text>
</comment>
<evidence type="ECO:0000256" key="2">
    <source>
        <dbReference type="ARBA" id="ARBA00022771"/>
    </source>
</evidence>
<gene>
    <name evidence="8" type="ORF">AMSG_01760</name>
</gene>
<proteinExistence type="inferred from homology"/>
<dbReference type="Gene3D" id="4.10.1110.10">
    <property type="entry name" value="AN1-like Zinc finger"/>
    <property type="match status" value="1"/>
</dbReference>
<accession>A0A0L0DTX0</accession>
<feature type="domain" description="AN1-type" evidence="6">
    <location>
        <begin position="34"/>
        <end position="82"/>
    </location>
</feature>
<protein>
    <submittedName>
        <fullName evidence="8">Thioredoxin family protein</fullName>
    </submittedName>
</protein>
<evidence type="ECO:0000256" key="3">
    <source>
        <dbReference type="ARBA" id="ARBA00022833"/>
    </source>
</evidence>
<dbReference type="InterPro" id="IPR035896">
    <property type="entry name" value="AN1-like_Znf"/>
</dbReference>
<dbReference type="Proteomes" id="UP000054408">
    <property type="component" value="Unassembled WGS sequence"/>
</dbReference>
<dbReference type="PROSITE" id="PS51532">
    <property type="entry name" value="PITH"/>
    <property type="match status" value="1"/>
</dbReference>
<dbReference type="InterPro" id="IPR037047">
    <property type="entry name" value="PITH_dom_sf"/>
</dbReference>
<dbReference type="STRING" id="461836.A0A0L0DTX0"/>
<keyword evidence="3" id="KW-0862">Zinc</keyword>
<dbReference type="eggNOG" id="KOG0908">
    <property type="taxonomic scope" value="Eukaryota"/>
</dbReference>
<keyword evidence="2 5" id="KW-0863">Zinc-finger</keyword>
<dbReference type="RefSeq" id="XP_013761276.1">
    <property type="nucleotide sequence ID" value="XM_013905822.1"/>
</dbReference>
<dbReference type="GeneID" id="25561494"/>
<dbReference type="InterPro" id="IPR008979">
    <property type="entry name" value="Galactose-bd-like_sf"/>
</dbReference>
<dbReference type="Pfam" id="PF06201">
    <property type="entry name" value="PITH"/>
    <property type="match status" value="1"/>
</dbReference>
<dbReference type="OrthoDB" id="2121326at2759"/>
<dbReference type="AlphaFoldDB" id="A0A0L0DTX0"/>
<dbReference type="GO" id="GO:0008270">
    <property type="term" value="F:zinc ion binding"/>
    <property type="evidence" value="ECO:0007669"/>
    <property type="project" value="UniProtKB-KW"/>
</dbReference>
<dbReference type="InterPro" id="IPR000058">
    <property type="entry name" value="Znf_AN1"/>
</dbReference>
<dbReference type="InterPro" id="IPR010400">
    <property type="entry name" value="PITH_dom"/>
</dbReference>
<reference evidence="8 9" key="1">
    <citation type="submission" date="2010-05" db="EMBL/GenBank/DDBJ databases">
        <title>The Genome Sequence of Thecamonas trahens ATCC 50062.</title>
        <authorList>
            <consortium name="The Broad Institute Genome Sequencing Platform"/>
            <person name="Russ C."/>
            <person name="Cuomo C."/>
            <person name="Shea T."/>
            <person name="Young S.K."/>
            <person name="Zeng Q."/>
            <person name="Koehrsen M."/>
            <person name="Haas B."/>
            <person name="Borodovsky M."/>
            <person name="Guigo R."/>
            <person name="Alvarado L."/>
            <person name="Berlin A."/>
            <person name="Bochicchio J."/>
            <person name="Borenstein D."/>
            <person name="Chapman S."/>
            <person name="Chen Z."/>
            <person name="Freedman E."/>
            <person name="Gellesch M."/>
            <person name="Goldberg J."/>
            <person name="Griggs A."/>
            <person name="Gujja S."/>
            <person name="Heilman E."/>
            <person name="Heiman D."/>
            <person name="Hepburn T."/>
            <person name="Howarth C."/>
            <person name="Jen D."/>
            <person name="Larson L."/>
            <person name="Mehta T."/>
            <person name="Park D."/>
            <person name="Pearson M."/>
            <person name="Roberts A."/>
            <person name="Saif S."/>
            <person name="Shenoy N."/>
            <person name="Sisk P."/>
            <person name="Stolte C."/>
            <person name="Sykes S."/>
            <person name="Thomson T."/>
            <person name="Walk T."/>
            <person name="White J."/>
            <person name="Yandava C."/>
            <person name="Burger G."/>
            <person name="Gray M.W."/>
            <person name="Holland P.W.H."/>
            <person name="King N."/>
            <person name="Lang F.B.F."/>
            <person name="Roger A.J."/>
            <person name="Ruiz-Trillo I."/>
            <person name="Lander E."/>
            <person name="Nusbaum C."/>
        </authorList>
    </citation>
    <scope>NUCLEOTIDE SEQUENCE [LARGE SCALE GENOMIC DNA]</scope>
    <source>
        <strain evidence="8 9">ATCC 50062</strain>
    </source>
</reference>
<dbReference type="PANTHER" id="PTHR12175:SF5">
    <property type="entry name" value="OS03G0795500 PROTEIN"/>
    <property type="match status" value="1"/>
</dbReference>
<organism evidence="8 9">
    <name type="scientific">Thecamonas trahens ATCC 50062</name>
    <dbReference type="NCBI Taxonomy" id="461836"/>
    <lineage>
        <taxon>Eukaryota</taxon>
        <taxon>Apusozoa</taxon>
        <taxon>Apusomonadida</taxon>
        <taxon>Apusomonadidae</taxon>
        <taxon>Thecamonas</taxon>
    </lineage>
</organism>
<keyword evidence="1" id="KW-0479">Metal-binding</keyword>
<dbReference type="SUPFAM" id="SSF118310">
    <property type="entry name" value="AN1-like Zinc finger"/>
    <property type="match status" value="1"/>
</dbReference>
<evidence type="ECO:0000313" key="9">
    <source>
        <dbReference type="Proteomes" id="UP000054408"/>
    </source>
</evidence>
<evidence type="ECO:0000313" key="8">
    <source>
        <dbReference type="EMBL" id="KNC55496.1"/>
    </source>
</evidence>
<evidence type="ECO:0000259" key="7">
    <source>
        <dbReference type="PROSITE" id="PS51532"/>
    </source>
</evidence>
<dbReference type="PROSITE" id="PS51039">
    <property type="entry name" value="ZF_AN1"/>
    <property type="match status" value="1"/>
</dbReference>
<dbReference type="GO" id="GO:0005737">
    <property type="term" value="C:cytoplasm"/>
    <property type="evidence" value="ECO:0007669"/>
    <property type="project" value="UniProtKB-ARBA"/>
</dbReference>
<dbReference type="Gene3D" id="2.60.120.470">
    <property type="entry name" value="PITH domain"/>
    <property type="match status" value="1"/>
</dbReference>
<dbReference type="EMBL" id="GL349439">
    <property type="protein sequence ID" value="KNC55496.1"/>
    <property type="molecule type" value="Genomic_DNA"/>
</dbReference>
<keyword evidence="9" id="KW-1185">Reference proteome</keyword>
<evidence type="ECO:0000256" key="4">
    <source>
        <dbReference type="ARBA" id="ARBA00025788"/>
    </source>
</evidence>
<feature type="domain" description="PITH" evidence="7">
    <location>
        <begin position="100"/>
        <end position="255"/>
    </location>
</feature>
<dbReference type="InterPro" id="IPR045099">
    <property type="entry name" value="PITH1-like"/>
</dbReference>
<sequence>MCTVAVGVGNGETVSVAFARHVESGECPQDAVKVKAKYKCSMDGCSKRGVVQNLCFGCRKHHCLKHRHEFDHGCASASGQAGGASSSAAAHLASKAGAAAVGLVPSGQSSLDKVVAKDAMICLNMDESNSARSLRALFNNSSAGVVSDCDEQLLLSIPFTKMVKLGALLLRGPAGSAPKSLRLFINSPDMDFDDAEDAIPALELDLSERQAFGHELIMLDNAAFLRVDHLTLFVASNQAEGEVSVIDRLAFYGPV</sequence>
<evidence type="ECO:0000256" key="1">
    <source>
        <dbReference type="ARBA" id="ARBA00022723"/>
    </source>
</evidence>
<evidence type="ECO:0000259" key="6">
    <source>
        <dbReference type="PROSITE" id="PS51039"/>
    </source>
</evidence>
<name>A0A0L0DTX0_THETB</name>
<evidence type="ECO:0000256" key="5">
    <source>
        <dbReference type="PROSITE-ProRule" id="PRU00449"/>
    </source>
</evidence>
<dbReference type="PANTHER" id="PTHR12175">
    <property type="entry name" value="AD039 HT014 THIOREDOXIN FAMILY TRP26"/>
    <property type="match status" value="1"/>
</dbReference>